<dbReference type="SUPFAM" id="SSF55729">
    <property type="entry name" value="Acyl-CoA N-acyltransferases (Nat)"/>
    <property type="match status" value="1"/>
</dbReference>
<evidence type="ECO:0000256" key="3">
    <source>
        <dbReference type="ARBA" id="ARBA00038502"/>
    </source>
</evidence>
<dbReference type="InterPro" id="IPR051531">
    <property type="entry name" value="N-acetyltransferase"/>
</dbReference>
<name>A0A168KV95_CORDF</name>
<gene>
    <name evidence="5" type="ORF">LEL_01856</name>
</gene>
<evidence type="ECO:0000259" key="4">
    <source>
        <dbReference type="PROSITE" id="PS51186"/>
    </source>
</evidence>
<keyword evidence="6" id="KW-1185">Reference proteome</keyword>
<dbReference type="AlphaFoldDB" id="A0A168KV95"/>
<evidence type="ECO:0000313" key="6">
    <source>
        <dbReference type="Proteomes" id="UP000076881"/>
    </source>
</evidence>
<dbReference type="Proteomes" id="UP000076881">
    <property type="component" value="Unassembled WGS sequence"/>
</dbReference>
<evidence type="ECO:0000313" key="5">
    <source>
        <dbReference type="EMBL" id="OAA82311.1"/>
    </source>
</evidence>
<accession>A0A168KV95</accession>
<proteinExistence type="inferred from homology"/>
<reference evidence="5 6" key="1">
    <citation type="journal article" date="2016" name="Genome Biol. Evol.">
        <title>Divergent and convergent evolution of fungal pathogenicity.</title>
        <authorList>
            <person name="Shang Y."/>
            <person name="Xiao G."/>
            <person name="Zheng P."/>
            <person name="Cen K."/>
            <person name="Zhan S."/>
            <person name="Wang C."/>
        </authorList>
    </citation>
    <scope>NUCLEOTIDE SEQUENCE [LARGE SCALE GENOMIC DNA]</scope>
    <source>
        <strain evidence="5 6">RCEF 1005</strain>
    </source>
</reference>
<feature type="domain" description="N-acetyltransferase" evidence="4">
    <location>
        <begin position="63"/>
        <end position="212"/>
    </location>
</feature>
<dbReference type="PANTHER" id="PTHR43792">
    <property type="entry name" value="GNAT FAMILY, PUTATIVE (AFU_ORTHOLOGUE AFUA_3G00765)-RELATED-RELATED"/>
    <property type="match status" value="1"/>
</dbReference>
<keyword evidence="1 5" id="KW-0808">Transferase</keyword>
<dbReference type="Pfam" id="PF00583">
    <property type="entry name" value="Acetyltransf_1"/>
    <property type="match status" value="1"/>
</dbReference>
<dbReference type="PANTHER" id="PTHR43792:SF8">
    <property type="entry name" value="[RIBOSOMAL PROTEIN US5]-ALANINE N-ACETYLTRANSFERASE"/>
    <property type="match status" value="1"/>
</dbReference>
<evidence type="ECO:0000256" key="1">
    <source>
        <dbReference type="ARBA" id="ARBA00022679"/>
    </source>
</evidence>
<dbReference type="EMBL" id="AZHF01000001">
    <property type="protein sequence ID" value="OAA82311.1"/>
    <property type="molecule type" value="Genomic_DNA"/>
</dbReference>
<dbReference type="PROSITE" id="PS51186">
    <property type="entry name" value="GNAT"/>
    <property type="match status" value="1"/>
</dbReference>
<comment type="caution">
    <text evidence="5">The sequence shown here is derived from an EMBL/GenBank/DDBJ whole genome shotgun (WGS) entry which is preliminary data.</text>
</comment>
<evidence type="ECO:0000256" key="2">
    <source>
        <dbReference type="ARBA" id="ARBA00023315"/>
    </source>
</evidence>
<dbReference type="GO" id="GO:0016747">
    <property type="term" value="F:acyltransferase activity, transferring groups other than amino-acyl groups"/>
    <property type="evidence" value="ECO:0007669"/>
    <property type="project" value="InterPro"/>
</dbReference>
<sequence length="234" mass="25986">MEGVAAKASNIWKSERLVYRAVEPRDTEIQAWIQDHMINDPAMLCLSTDILPRPRNLEQSNKLVLDLFAECVLGALIYLPSDSANSATTAVFAGKPATLQSEPANESPTPQSKNSPGTLIGFLLLRPPSPLSPQARASSVGITLDGAYVDKGYGSEALQWLVDWGFRYANLHRIGLSVNSFNDRAIAVYKRLGFLEEGRAREAVYFDRQWHDIVHMSILEQEWEALRSKQTSGV</sequence>
<protein>
    <submittedName>
        <fullName evidence="5">Acyl-CoA N-acyltransferase</fullName>
    </submittedName>
</protein>
<dbReference type="InterPro" id="IPR016181">
    <property type="entry name" value="Acyl_CoA_acyltransferase"/>
</dbReference>
<comment type="similarity">
    <text evidence="3">Belongs to the acetyltransferase family. RimJ subfamily.</text>
</comment>
<dbReference type="OrthoDB" id="64477at2759"/>
<organism evidence="5 6">
    <name type="scientific">Akanthomyces lecanii RCEF 1005</name>
    <dbReference type="NCBI Taxonomy" id="1081108"/>
    <lineage>
        <taxon>Eukaryota</taxon>
        <taxon>Fungi</taxon>
        <taxon>Dikarya</taxon>
        <taxon>Ascomycota</taxon>
        <taxon>Pezizomycotina</taxon>
        <taxon>Sordariomycetes</taxon>
        <taxon>Hypocreomycetidae</taxon>
        <taxon>Hypocreales</taxon>
        <taxon>Cordycipitaceae</taxon>
        <taxon>Akanthomyces</taxon>
        <taxon>Cordyceps confragosa</taxon>
    </lineage>
</organism>
<keyword evidence="2 5" id="KW-0012">Acyltransferase</keyword>
<dbReference type="InterPro" id="IPR000182">
    <property type="entry name" value="GNAT_dom"/>
</dbReference>
<dbReference type="Gene3D" id="3.40.630.30">
    <property type="match status" value="1"/>
</dbReference>